<organism evidence="3 4">
    <name type="scientific">Natrarchaeobaculum aegyptiacum</name>
    <dbReference type="NCBI Taxonomy" id="745377"/>
    <lineage>
        <taxon>Archaea</taxon>
        <taxon>Methanobacteriati</taxon>
        <taxon>Methanobacteriota</taxon>
        <taxon>Stenosarchaea group</taxon>
        <taxon>Halobacteria</taxon>
        <taxon>Halobacteriales</taxon>
        <taxon>Natrialbaceae</taxon>
        <taxon>Natrarchaeobaculum</taxon>
    </lineage>
</organism>
<dbReference type="CDD" id="cd03794">
    <property type="entry name" value="GT4_WbuB-like"/>
    <property type="match status" value="1"/>
</dbReference>
<dbReference type="PANTHER" id="PTHR45947:SF3">
    <property type="entry name" value="SULFOQUINOVOSYL TRANSFERASE SQD2"/>
    <property type="match status" value="1"/>
</dbReference>
<accession>A0A2Z2I3C9</accession>
<feature type="compositionally biased region" description="Basic and acidic residues" evidence="1">
    <location>
        <begin position="229"/>
        <end position="238"/>
    </location>
</feature>
<dbReference type="InterPro" id="IPR050194">
    <property type="entry name" value="Glycosyltransferase_grp1"/>
</dbReference>
<feature type="region of interest" description="Disordered" evidence="1">
    <location>
        <begin position="1"/>
        <end position="31"/>
    </location>
</feature>
<evidence type="ECO:0000259" key="2">
    <source>
        <dbReference type="Pfam" id="PF13579"/>
    </source>
</evidence>
<gene>
    <name evidence="3" type="ORF">B1756_09680</name>
</gene>
<dbReference type="InterPro" id="IPR028098">
    <property type="entry name" value="Glyco_trans_4-like_N"/>
</dbReference>
<reference evidence="4" key="1">
    <citation type="submission" date="2017-02" db="EMBL/GenBank/DDBJ databases">
        <title>Natronthermophilus aegyptiacus gen. nov.,sp. nov., an aerobic, extremely halophilic alkalithermophilic archaeon isolated from the athalassohaline Wadi An Natrun, Egypt.</title>
        <authorList>
            <person name="Zhao B."/>
        </authorList>
    </citation>
    <scope>NUCLEOTIDE SEQUENCE [LARGE SCALE GENOMIC DNA]</scope>
    <source>
        <strain evidence="4">JW/NM-HA 15</strain>
    </source>
</reference>
<evidence type="ECO:0000313" key="3">
    <source>
        <dbReference type="EMBL" id="ARS91778.1"/>
    </source>
</evidence>
<sequence length="441" mass="49017">MVSSSHARTDDTGDDPNVLVVSQKYPPENGGNAARIGDLTRHMTEDADVTVLAPPPCYPPTAFEWSWKRARTETRDGVRVHRLWAVQLRGTDPSFLERMAYYLTFAVHACLWLCWHRREFDVVVTTSPPIFTGFGAFPVHLLGSITWVVDIRDLWIDVSADLGFIDDDGLAARLSRRYRELELRRADLLTVTSPGTTEQLREQYDFETPVSLVPNGVDTRRFRPAGDVAVDREASDRRRSTHTHPEVATSGSGASQAPTEVDLIYTGNLGYAQDLETCIRALSHTERAVTLRIVGDGDRRDALEELAVEVGVDEQVEFTGLVDRETVPDLLTDARIGLAPLEDRESLSYAVPTKLYEYMACGLPVLATGRGQIERHVDDSGAGVVAADDPAAVAAVIDDLLDDEQVRREYGRRGREFVTDQYDRRAIARSFAADLDRLSST</sequence>
<dbReference type="EMBL" id="CP019893">
    <property type="protein sequence ID" value="ARS91778.1"/>
    <property type="molecule type" value="Genomic_DNA"/>
</dbReference>
<dbReference type="SUPFAM" id="SSF53756">
    <property type="entry name" value="UDP-Glycosyltransferase/glycogen phosphorylase"/>
    <property type="match status" value="1"/>
</dbReference>
<dbReference type="PANTHER" id="PTHR45947">
    <property type="entry name" value="SULFOQUINOVOSYL TRANSFERASE SQD2"/>
    <property type="match status" value="1"/>
</dbReference>
<feature type="region of interest" description="Disordered" evidence="1">
    <location>
        <begin position="224"/>
        <end position="256"/>
    </location>
</feature>
<proteinExistence type="predicted"/>
<dbReference type="AlphaFoldDB" id="A0A2Z2I3C9"/>
<evidence type="ECO:0000256" key="1">
    <source>
        <dbReference type="SAM" id="MobiDB-lite"/>
    </source>
</evidence>
<dbReference type="GO" id="GO:0016758">
    <property type="term" value="F:hexosyltransferase activity"/>
    <property type="evidence" value="ECO:0007669"/>
    <property type="project" value="TreeGrafter"/>
</dbReference>
<dbReference type="Pfam" id="PF13579">
    <property type="entry name" value="Glyco_trans_4_4"/>
    <property type="match status" value="1"/>
</dbReference>
<dbReference type="Pfam" id="PF13692">
    <property type="entry name" value="Glyco_trans_1_4"/>
    <property type="match status" value="1"/>
</dbReference>
<dbReference type="Proteomes" id="UP000250088">
    <property type="component" value="Chromosome"/>
</dbReference>
<feature type="domain" description="Glycosyltransferase subfamily 4-like N-terminal" evidence="2">
    <location>
        <begin position="30"/>
        <end position="216"/>
    </location>
</feature>
<dbReference type="KEGG" id="naj:B1756_09680"/>
<dbReference type="Gene3D" id="3.40.50.2000">
    <property type="entry name" value="Glycogen Phosphorylase B"/>
    <property type="match status" value="2"/>
</dbReference>
<name>A0A2Z2I3C9_9EURY</name>
<evidence type="ECO:0000313" key="4">
    <source>
        <dbReference type="Proteomes" id="UP000250088"/>
    </source>
</evidence>
<protein>
    <recommendedName>
        <fullName evidence="2">Glycosyltransferase subfamily 4-like N-terminal domain-containing protein</fullName>
    </recommendedName>
</protein>
<keyword evidence="4" id="KW-1185">Reference proteome</keyword>